<dbReference type="InterPro" id="IPR026873">
    <property type="entry name" value="Ptb1"/>
</dbReference>
<dbReference type="KEGG" id="tasa:A1Q1_01676"/>
<evidence type="ECO:0000259" key="15">
    <source>
        <dbReference type="Pfam" id="PF00432"/>
    </source>
</evidence>
<reference evidence="16 17" key="1">
    <citation type="journal article" date="2012" name="Eukaryot. Cell">
        <title>Draft genome sequence of CBS 2479, the standard type strain of Trichosporon asahii.</title>
        <authorList>
            <person name="Yang R.Y."/>
            <person name="Li H.T."/>
            <person name="Zhu H."/>
            <person name="Zhou G.P."/>
            <person name="Wang M."/>
            <person name="Wang L."/>
        </authorList>
    </citation>
    <scope>NUCLEOTIDE SEQUENCE [LARGE SCALE GENOMIC DNA]</scope>
    <source>
        <strain evidence="17">ATCC 90039 / CBS 2479 / JCM 2466 / KCTC 7840 / NCYC 2677 / UAMH 7654</strain>
    </source>
</reference>
<dbReference type="FunFam" id="1.50.10.20:FF:000012">
    <property type="entry name" value="Geranylgeranyl transferase type-2 subunit beta"/>
    <property type="match status" value="1"/>
</dbReference>
<feature type="compositionally biased region" description="Basic and acidic residues" evidence="14">
    <location>
        <begin position="578"/>
        <end position="599"/>
    </location>
</feature>
<dbReference type="EMBL" id="ALBS01000177">
    <property type="protein sequence ID" value="EJT49195.1"/>
    <property type="molecule type" value="Genomic_DNA"/>
</dbReference>
<comment type="similarity">
    <text evidence="2">Belongs to the protein prenyltransferase subunit beta family.</text>
</comment>
<dbReference type="Pfam" id="PF00432">
    <property type="entry name" value="Prenyltrans"/>
    <property type="match status" value="1"/>
</dbReference>
<dbReference type="Proteomes" id="UP000002748">
    <property type="component" value="Unassembled WGS sequence"/>
</dbReference>
<keyword evidence="9" id="KW-0862">Zinc</keyword>
<dbReference type="SUPFAM" id="SSF48239">
    <property type="entry name" value="Terpenoid cyclases/Protein prenyltransferases"/>
    <property type="match status" value="1"/>
</dbReference>
<evidence type="ECO:0000256" key="11">
    <source>
        <dbReference type="ARBA" id="ARBA00032766"/>
    </source>
</evidence>
<dbReference type="InterPro" id="IPR008930">
    <property type="entry name" value="Terpenoid_cyclase/PrenylTrfase"/>
</dbReference>
<evidence type="ECO:0000256" key="1">
    <source>
        <dbReference type="ARBA" id="ARBA00001947"/>
    </source>
</evidence>
<dbReference type="VEuPathDB" id="FungiDB:A1Q1_01676"/>
<dbReference type="OrthoDB" id="5428259at2759"/>
<dbReference type="PANTHER" id="PTHR11774">
    <property type="entry name" value="GERANYLGERANYL TRANSFERASE TYPE BETA SUBUNIT"/>
    <property type="match status" value="1"/>
</dbReference>
<dbReference type="PANTHER" id="PTHR11774:SF11">
    <property type="entry name" value="GERANYLGERANYL TRANSFERASE TYPE-2 SUBUNIT BETA"/>
    <property type="match status" value="1"/>
</dbReference>
<evidence type="ECO:0000256" key="3">
    <source>
        <dbReference type="ARBA" id="ARBA00011355"/>
    </source>
</evidence>
<gene>
    <name evidence="16" type="ORF">A1Q1_01676</name>
</gene>
<dbReference type="HOGENOM" id="CLU_455747_0_0_1"/>
<dbReference type="GeneID" id="25985190"/>
<feature type="compositionally biased region" description="Low complexity" evidence="14">
    <location>
        <begin position="560"/>
        <end position="574"/>
    </location>
</feature>
<evidence type="ECO:0000256" key="5">
    <source>
        <dbReference type="ARBA" id="ARBA00022602"/>
    </source>
</evidence>
<evidence type="ECO:0000256" key="4">
    <source>
        <dbReference type="ARBA" id="ARBA00012656"/>
    </source>
</evidence>
<keyword evidence="6 16" id="KW-0808">Transferase</keyword>
<feature type="region of interest" description="Disordered" evidence="14">
    <location>
        <begin position="503"/>
        <end position="599"/>
    </location>
</feature>
<evidence type="ECO:0000256" key="10">
    <source>
        <dbReference type="ARBA" id="ARBA00030816"/>
    </source>
</evidence>
<dbReference type="CDD" id="cd02894">
    <property type="entry name" value="GGTase-II"/>
    <property type="match status" value="1"/>
</dbReference>
<dbReference type="RefSeq" id="XP_014180190.1">
    <property type="nucleotide sequence ID" value="XM_014324715.1"/>
</dbReference>
<comment type="caution">
    <text evidence="16">The sequence shown here is derived from an EMBL/GenBank/DDBJ whole genome shotgun (WGS) entry which is preliminary data.</text>
</comment>
<evidence type="ECO:0000256" key="13">
    <source>
        <dbReference type="ARBA" id="ARBA00069127"/>
    </source>
</evidence>
<accession>J4UDI5</accession>
<organism evidence="16 17">
    <name type="scientific">Trichosporon asahii var. asahii (strain ATCC 90039 / CBS 2479 / JCM 2466 / KCTC 7840 / NBRC 103889/ NCYC 2677 / UAMH 7654)</name>
    <name type="common">Yeast</name>
    <dbReference type="NCBI Taxonomy" id="1186058"/>
    <lineage>
        <taxon>Eukaryota</taxon>
        <taxon>Fungi</taxon>
        <taxon>Dikarya</taxon>
        <taxon>Basidiomycota</taxon>
        <taxon>Agaricomycotina</taxon>
        <taxon>Tremellomycetes</taxon>
        <taxon>Trichosporonales</taxon>
        <taxon>Trichosporonaceae</taxon>
        <taxon>Trichosporon</taxon>
    </lineage>
</organism>
<dbReference type="GO" id="GO:0046872">
    <property type="term" value="F:metal ion binding"/>
    <property type="evidence" value="ECO:0007669"/>
    <property type="project" value="UniProtKB-KW"/>
</dbReference>
<sequence length="599" mass="65516">MSKTADKAAAPPLDIPLHVKYIQALDEDLAYHLTAHLRLNGVYWGLTALCIMGHKEALDRDAMVDYVMECWDEEAGAFGAHPGHDAHIHATLSALQVLIMQDALERCDVERVVKFLLSLVWKDGSVAGDEFGERDTRFAYILVSALSLLGRLDDLEALYDGKGRELVIDNFVRSMNYDGAFGAEPGAESHGAQVWVSVAALAMLGELDRIDGHMLGWWLSERQLPNGGLNGRPEKLEDVCYSWWNLAGLAIIGKLHWINRDKLISFILSAQDEEDGGIADRPGDWVDVFHTVFGLAGLSLLGYPGLQDIDPLYCMPADVIAARGLKKPYKALPRLESWPPAASAESAQAQPFARVNWVHRGSLSANRSDVRPSTFGVPVYQLNEFSYFEAIVCRKDYTEMIWMRFVEAAAEIRLPEKMGVDSTGYSDVYDGALRIWGFGVGGVDEGRRETVSAASAGNSHGDEDSEADGEEDEVDPGKGLGSDVVRAVGRGAGLAAVGAAAHHGGVRGGTAQPEDPGDGDVDEVREDRGDDRHGRHEEGDNVHDRGEEGPPTDEHEESRSVPVAVVHVALVSVALRDQVGRDTRHDQREERDDAEDNRR</sequence>
<dbReference type="GO" id="GO:0072657">
    <property type="term" value="P:protein localization to membrane"/>
    <property type="evidence" value="ECO:0007669"/>
    <property type="project" value="UniProtKB-ARBA"/>
</dbReference>
<feature type="compositionally biased region" description="Acidic residues" evidence="14">
    <location>
        <begin position="515"/>
        <end position="524"/>
    </location>
</feature>
<evidence type="ECO:0000256" key="2">
    <source>
        <dbReference type="ARBA" id="ARBA00010497"/>
    </source>
</evidence>
<proteinExistence type="inferred from homology"/>
<evidence type="ECO:0000313" key="17">
    <source>
        <dbReference type="Proteomes" id="UP000002748"/>
    </source>
</evidence>
<protein>
    <recommendedName>
        <fullName evidence="13">Geranylgeranyl transferase type-2 subunit beta</fullName>
        <ecNumber evidence="4">2.5.1.60</ecNumber>
    </recommendedName>
    <alternativeName>
        <fullName evidence="10">Geranylgeranyl transferase type II subunit beta</fullName>
    </alternativeName>
    <alternativeName>
        <fullName evidence="11">Type II protein geranyl-geranyltransferase subunit beta</fullName>
    </alternativeName>
</protein>
<dbReference type="AlphaFoldDB" id="J4UDI5"/>
<keyword evidence="7" id="KW-0479">Metal-binding</keyword>
<dbReference type="EC" id="2.5.1.60" evidence="4"/>
<feature type="compositionally biased region" description="Acidic residues" evidence="14">
    <location>
        <begin position="463"/>
        <end position="474"/>
    </location>
</feature>
<dbReference type="InterPro" id="IPR045089">
    <property type="entry name" value="PGGT1B-like"/>
</dbReference>
<dbReference type="InterPro" id="IPR001330">
    <property type="entry name" value="Prenyltrans"/>
</dbReference>
<evidence type="ECO:0000256" key="14">
    <source>
        <dbReference type="SAM" id="MobiDB-lite"/>
    </source>
</evidence>
<comment type="catalytic activity">
    <reaction evidence="12">
        <text>geranylgeranyl diphosphate + L-cysteinyl-[protein] = S-geranylgeranyl-L-cysteinyl-[protein] + diphosphate</text>
        <dbReference type="Rhea" id="RHEA:21240"/>
        <dbReference type="Rhea" id="RHEA-COMP:10131"/>
        <dbReference type="Rhea" id="RHEA-COMP:11537"/>
        <dbReference type="ChEBI" id="CHEBI:29950"/>
        <dbReference type="ChEBI" id="CHEBI:33019"/>
        <dbReference type="ChEBI" id="CHEBI:57533"/>
        <dbReference type="ChEBI" id="CHEBI:86021"/>
        <dbReference type="EC" id="2.5.1.60"/>
    </reaction>
</comment>
<evidence type="ECO:0000256" key="9">
    <source>
        <dbReference type="ARBA" id="ARBA00022833"/>
    </source>
</evidence>
<feature type="compositionally biased region" description="Low complexity" evidence="14">
    <location>
        <begin position="503"/>
        <end position="514"/>
    </location>
</feature>
<evidence type="ECO:0000256" key="7">
    <source>
        <dbReference type="ARBA" id="ARBA00022723"/>
    </source>
</evidence>
<evidence type="ECO:0000256" key="12">
    <source>
        <dbReference type="ARBA" id="ARBA00047658"/>
    </source>
</evidence>
<keyword evidence="5" id="KW-0637">Prenyltransferase</keyword>
<evidence type="ECO:0000256" key="6">
    <source>
        <dbReference type="ARBA" id="ARBA00022679"/>
    </source>
</evidence>
<feature type="region of interest" description="Disordered" evidence="14">
    <location>
        <begin position="451"/>
        <end position="484"/>
    </location>
</feature>
<comment type="subunit">
    <text evidence="3">Heterodimer of an alpha and a beta subunit.</text>
</comment>
<feature type="domain" description="Prenyltransferase alpha-alpha toroid" evidence="15">
    <location>
        <begin position="15"/>
        <end position="315"/>
    </location>
</feature>
<dbReference type="GO" id="GO:0005968">
    <property type="term" value="C:Rab-protein geranylgeranyltransferase complex"/>
    <property type="evidence" value="ECO:0007669"/>
    <property type="project" value="TreeGrafter"/>
</dbReference>
<dbReference type="Gene3D" id="1.50.10.20">
    <property type="match status" value="1"/>
</dbReference>
<evidence type="ECO:0000256" key="8">
    <source>
        <dbReference type="ARBA" id="ARBA00022737"/>
    </source>
</evidence>
<feature type="compositionally biased region" description="Basic and acidic residues" evidence="14">
    <location>
        <begin position="525"/>
        <end position="559"/>
    </location>
</feature>
<keyword evidence="8" id="KW-0677">Repeat</keyword>
<evidence type="ECO:0000313" key="16">
    <source>
        <dbReference type="EMBL" id="EJT49195.1"/>
    </source>
</evidence>
<comment type="cofactor">
    <cofactor evidence="1">
        <name>Zn(2+)</name>
        <dbReference type="ChEBI" id="CHEBI:29105"/>
    </cofactor>
</comment>
<dbReference type="GO" id="GO:0004663">
    <property type="term" value="F:Rab geranylgeranyltransferase activity"/>
    <property type="evidence" value="ECO:0007669"/>
    <property type="project" value="UniProtKB-EC"/>
</dbReference>
<name>J4UDI5_TRIAS</name>